<dbReference type="InterPro" id="IPR000327">
    <property type="entry name" value="POU_dom"/>
</dbReference>
<dbReference type="HOGENOM" id="CLU_2113223_0_0_1"/>
<accession>M1DEN7</accession>
<dbReference type="Proteomes" id="UP000011115">
    <property type="component" value="Unassembled WGS sequence"/>
</dbReference>
<reference evidence="2" key="2">
    <citation type="submission" date="2015-06" db="UniProtKB">
        <authorList>
            <consortium name="EnsemblPlants"/>
        </authorList>
    </citation>
    <scope>IDENTIFICATION</scope>
    <source>
        <strain evidence="2">DM1-3 516 R44</strain>
    </source>
</reference>
<feature type="domain" description="POU-specific" evidence="1">
    <location>
        <begin position="95"/>
        <end position="115"/>
    </location>
</feature>
<dbReference type="PROSITE" id="PS51179">
    <property type="entry name" value="POU_3"/>
    <property type="match status" value="1"/>
</dbReference>
<dbReference type="GO" id="GO:0003700">
    <property type="term" value="F:DNA-binding transcription factor activity"/>
    <property type="evidence" value="ECO:0007669"/>
    <property type="project" value="InterPro"/>
</dbReference>
<evidence type="ECO:0000259" key="1">
    <source>
        <dbReference type="PROSITE" id="PS51179"/>
    </source>
</evidence>
<organism evidence="2 3">
    <name type="scientific">Solanum tuberosum</name>
    <name type="common">Potato</name>
    <dbReference type="NCBI Taxonomy" id="4113"/>
    <lineage>
        <taxon>Eukaryota</taxon>
        <taxon>Viridiplantae</taxon>
        <taxon>Streptophyta</taxon>
        <taxon>Embryophyta</taxon>
        <taxon>Tracheophyta</taxon>
        <taxon>Spermatophyta</taxon>
        <taxon>Magnoliopsida</taxon>
        <taxon>eudicotyledons</taxon>
        <taxon>Gunneridae</taxon>
        <taxon>Pentapetalae</taxon>
        <taxon>asterids</taxon>
        <taxon>lamiids</taxon>
        <taxon>Solanales</taxon>
        <taxon>Solanaceae</taxon>
        <taxon>Solanoideae</taxon>
        <taxon>Solaneae</taxon>
        <taxon>Solanum</taxon>
    </lineage>
</organism>
<keyword evidence="3" id="KW-1185">Reference proteome</keyword>
<name>M1DEN7_SOLTU</name>
<reference evidence="3" key="1">
    <citation type="journal article" date="2011" name="Nature">
        <title>Genome sequence and analysis of the tuber crop potato.</title>
        <authorList>
            <consortium name="The Potato Genome Sequencing Consortium"/>
        </authorList>
    </citation>
    <scope>NUCLEOTIDE SEQUENCE [LARGE SCALE GENOMIC DNA]</scope>
    <source>
        <strain evidence="3">cv. DM1-3 516 R44</strain>
    </source>
</reference>
<dbReference type="AlphaFoldDB" id="M1DEN7"/>
<dbReference type="InParanoid" id="M1DEN7"/>
<sequence length="115" mass="13467">MVNVDISFNYGGEWIKEPIVLYKKKSYNLWRGYDSDLLYYIDIVNEYTTRFGFVEECELFVYVPNIVQYDDSLFSLVTEIGTDCSETESEAVNDSSDYDSEELEAFATEKEKRNI</sequence>
<proteinExistence type="predicted"/>
<dbReference type="Gramene" id="PGSC0003DMT400087844">
    <property type="protein sequence ID" value="PGSC0003DMT400087844"/>
    <property type="gene ID" value="PGSC0003DMG400037415"/>
</dbReference>
<protein>
    <submittedName>
        <fullName evidence="2">Transposon MuDR mudrA</fullName>
    </submittedName>
</protein>
<dbReference type="EnsemblPlants" id="PGSC0003DMT400087844">
    <property type="protein sequence ID" value="PGSC0003DMT400087844"/>
    <property type="gene ID" value="PGSC0003DMG400037415"/>
</dbReference>
<evidence type="ECO:0000313" key="2">
    <source>
        <dbReference type="EnsemblPlants" id="PGSC0003DMT400087844"/>
    </source>
</evidence>
<evidence type="ECO:0000313" key="3">
    <source>
        <dbReference type="Proteomes" id="UP000011115"/>
    </source>
</evidence>
<dbReference type="PaxDb" id="4113-PGSC0003DMT400087844"/>